<keyword evidence="5" id="KW-0378">Hydrolase</keyword>
<accession>A0ABM7T0T1</accession>
<dbReference type="Proteomes" id="UP000824633">
    <property type="component" value="Chromosome"/>
</dbReference>
<gene>
    <name evidence="9" type="ORF">psyc5s11_08620</name>
</gene>
<feature type="transmembrane region" description="Helical" evidence="8">
    <location>
        <begin position="82"/>
        <end position="98"/>
    </location>
</feature>
<evidence type="ECO:0000256" key="5">
    <source>
        <dbReference type="ARBA" id="ARBA00022801"/>
    </source>
</evidence>
<evidence type="ECO:0000256" key="8">
    <source>
        <dbReference type="SAM" id="Phobius"/>
    </source>
</evidence>
<feature type="transmembrane region" description="Helical" evidence="8">
    <location>
        <begin position="142"/>
        <end position="158"/>
    </location>
</feature>
<sequence>MVKGISKRIIQSISINEKYSKDELEQMEYALVTILFEFSKTILLIIIFSLLGYFKEVIIILAIMCAVNPFIGGYHEDTQIKCFIATLLLTAGTLILSLQCNLSFLSNCILIFLSIFCIWNQAPVINSKMPITRPNLIKQNRIKGLSASIILGLISIVLYNYSSYYSLITWTILFEALLMFNKREN</sequence>
<feature type="transmembrane region" description="Helical" evidence="8">
    <location>
        <begin position="104"/>
        <end position="122"/>
    </location>
</feature>
<dbReference type="InterPro" id="IPR006741">
    <property type="entry name" value="AgrB"/>
</dbReference>
<reference evidence="10" key="1">
    <citation type="submission" date="2021-07" db="EMBL/GenBank/DDBJ databases">
        <title>Complete genome sequencing of a Clostridium isolate.</title>
        <authorList>
            <person name="Ueki A."/>
            <person name="Tonouchi A."/>
        </authorList>
    </citation>
    <scope>NUCLEOTIDE SEQUENCE [LARGE SCALE GENOMIC DNA]</scope>
    <source>
        <strain evidence="10">C5S11</strain>
    </source>
</reference>
<evidence type="ECO:0008006" key="11">
    <source>
        <dbReference type="Google" id="ProtNLM"/>
    </source>
</evidence>
<keyword evidence="10" id="KW-1185">Reference proteome</keyword>
<protein>
    <recommendedName>
        <fullName evidence="11">Accessory regulator AgrB</fullName>
    </recommendedName>
</protein>
<dbReference type="SMART" id="SM00793">
    <property type="entry name" value="AgrB"/>
    <property type="match status" value="1"/>
</dbReference>
<keyword evidence="6 8" id="KW-1133">Transmembrane helix</keyword>
<organism evidence="9 10">
    <name type="scientific">Clostridium gelidum</name>
    <dbReference type="NCBI Taxonomy" id="704125"/>
    <lineage>
        <taxon>Bacteria</taxon>
        <taxon>Bacillati</taxon>
        <taxon>Bacillota</taxon>
        <taxon>Clostridia</taxon>
        <taxon>Eubacteriales</taxon>
        <taxon>Clostridiaceae</taxon>
        <taxon>Clostridium</taxon>
    </lineage>
</organism>
<evidence type="ECO:0000313" key="10">
    <source>
        <dbReference type="Proteomes" id="UP000824633"/>
    </source>
</evidence>
<keyword evidence="7 8" id="KW-0472">Membrane</keyword>
<keyword evidence="4 8" id="KW-0812">Transmembrane</keyword>
<keyword evidence="3" id="KW-0645">Protease</keyword>
<evidence type="ECO:0000256" key="3">
    <source>
        <dbReference type="ARBA" id="ARBA00022670"/>
    </source>
</evidence>
<evidence type="ECO:0000256" key="4">
    <source>
        <dbReference type="ARBA" id="ARBA00022692"/>
    </source>
</evidence>
<proteinExistence type="predicted"/>
<evidence type="ECO:0000256" key="1">
    <source>
        <dbReference type="ARBA" id="ARBA00022475"/>
    </source>
</evidence>
<dbReference type="RefSeq" id="WP_224036452.1">
    <property type="nucleotide sequence ID" value="NZ_AP024849.1"/>
</dbReference>
<evidence type="ECO:0000256" key="2">
    <source>
        <dbReference type="ARBA" id="ARBA00022654"/>
    </source>
</evidence>
<dbReference type="EMBL" id="AP024849">
    <property type="protein sequence ID" value="BCZ44795.1"/>
    <property type="molecule type" value="Genomic_DNA"/>
</dbReference>
<evidence type="ECO:0000256" key="7">
    <source>
        <dbReference type="ARBA" id="ARBA00023136"/>
    </source>
</evidence>
<name>A0ABM7T0T1_9CLOT</name>
<dbReference type="Pfam" id="PF04647">
    <property type="entry name" value="AgrB"/>
    <property type="match status" value="1"/>
</dbReference>
<keyword evidence="1" id="KW-1003">Cell membrane</keyword>
<evidence type="ECO:0000313" key="9">
    <source>
        <dbReference type="EMBL" id="BCZ44795.1"/>
    </source>
</evidence>
<evidence type="ECO:0000256" key="6">
    <source>
        <dbReference type="ARBA" id="ARBA00022989"/>
    </source>
</evidence>
<keyword evidence="2" id="KW-0673">Quorum sensing</keyword>